<accession>A0A059DY18</accession>
<dbReference type="AlphaFoldDB" id="A0A059DY18"/>
<dbReference type="Proteomes" id="UP000024547">
    <property type="component" value="Unassembled WGS sequence"/>
</dbReference>
<proteinExistence type="predicted"/>
<evidence type="ECO:0000313" key="2">
    <source>
        <dbReference type="EMBL" id="KCZ59203.1"/>
    </source>
</evidence>
<reference evidence="1 4" key="2">
    <citation type="journal article" date="2018" name="Nat. Biotechnol.">
        <title>A standardized bacterial taxonomy based on genome phylogeny substantially revises the tree of life.</title>
        <authorList>
            <person name="Parks D.H."/>
            <person name="Chuvochina M."/>
            <person name="Waite D.W."/>
            <person name="Rinke C."/>
            <person name="Skarshewski A."/>
            <person name="Chaumeil P.A."/>
            <person name="Hugenholtz P."/>
        </authorList>
    </citation>
    <scope>NUCLEOTIDE SEQUENCE [LARGE SCALE GENOMIC DNA]</scope>
    <source>
        <strain evidence="1">UBA8557</strain>
    </source>
</reference>
<dbReference type="Proteomes" id="UP000259173">
    <property type="component" value="Unassembled WGS sequence"/>
</dbReference>
<sequence length="61" mass="5715">MIGLASVIKVLTSAVGVLDGTPPTCVIGGSPTSVSIGDLCGGGGGVCTSIISGLGRTKIAV</sequence>
<dbReference type="EMBL" id="DMBR01000204">
    <property type="protein sequence ID" value="HAE94228.1"/>
    <property type="molecule type" value="Genomic_DNA"/>
</dbReference>
<organism evidence="2 3">
    <name type="scientific">Hyphomonas atlantica</name>
    <dbReference type="NCBI Taxonomy" id="1280948"/>
    <lineage>
        <taxon>Bacteria</taxon>
        <taxon>Pseudomonadati</taxon>
        <taxon>Pseudomonadota</taxon>
        <taxon>Alphaproteobacteria</taxon>
        <taxon>Hyphomonadales</taxon>
        <taxon>Hyphomonadaceae</taxon>
        <taxon>Hyphomonas</taxon>
    </lineage>
</organism>
<dbReference type="EMBL" id="AWFH01000045">
    <property type="protein sequence ID" value="KCZ59203.1"/>
    <property type="molecule type" value="Genomic_DNA"/>
</dbReference>
<name>A0A059DY18_9PROT</name>
<comment type="caution">
    <text evidence="2">The sequence shown here is derived from an EMBL/GenBank/DDBJ whole genome shotgun (WGS) entry which is preliminary data.</text>
</comment>
<dbReference type="PATRIC" id="fig|1280948.3.peg.2707"/>
<protein>
    <submittedName>
        <fullName evidence="2">Uncharacterized protein</fullName>
    </submittedName>
</protein>
<gene>
    <name evidence="1" type="ORF">DCG65_06685</name>
    <name evidence="2" type="ORF">HY36_07960</name>
</gene>
<keyword evidence="3" id="KW-1185">Reference proteome</keyword>
<reference evidence="2 3" key="1">
    <citation type="journal article" date="2014" name="Antonie Van Leeuwenhoek">
        <title>Hyphomonas beringensis sp. nov. and Hyphomonas chukchiensis sp. nov., isolated from surface seawater of the Bering Sea and Chukchi Sea.</title>
        <authorList>
            <person name="Li C."/>
            <person name="Lai Q."/>
            <person name="Li G."/>
            <person name="Dong C."/>
            <person name="Wang J."/>
            <person name="Liao Y."/>
            <person name="Shao Z."/>
        </authorList>
    </citation>
    <scope>NUCLEOTIDE SEQUENCE [LARGE SCALE GENOMIC DNA]</scope>
    <source>
        <strain evidence="2 3">22II1-22F38</strain>
    </source>
</reference>
<evidence type="ECO:0000313" key="4">
    <source>
        <dbReference type="Proteomes" id="UP000259173"/>
    </source>
</evidence>
<evidence type="ECO:0000313" key="1">
    <source>
        <dbReference type="EMBL" id="HAE94228.1"/>
    </source>
</evidence>
<evidence type="ECO:0000313" key="3">
    <source>
        <dbReference type="Proteomes" id="UP000024547"/>
    </source>
</evidence>